<comment type="similarity">
    <text evidence="8 9">Belongs to the TonB-dependent receptor family.</text>
</comment>
<keyword evidence="4 8" id="KW-0812">Transmembrane</keyword>
<dbReference type="Proteomes" id="UP000187464">
    <property type="component" value="Chromosome I"/>
</dbReference>
<keyword evidence="5 9" id="KW-0798">TonB box</keyword>
<evidence type="ECO:0000313" key="13">
    <source>
        <dbReference type="Proteomes" id="UP000187464"/>
    </source>
</evidence>
<feature type="domain" description="TonB-dependent receptor plug" evidence="11">
    <location>
        <begin position="131"/>
        <end position="252"/>
    </location>
</feature>
<keyword evidence="3 8" id="KW-1134">Transmembrane beta strand</keyword>
<dbReference type="STRING" id="1642647.PSM36_2282"/>
<sequence>MTNISLSFRNKLCYLTLKKCIYIFLILLLCSFSAYGQKTIRGTVVDKTNQPIPGVSVFIKSTTTGTVTDINGEFNFITEESLPLALTVSFLGYKTQEIDVYEVNETIRITLSEDINYLDEVVVVGYGTQKRKELTGAISTVSKATLSVPVTSFDNLLGGAVAGLNITQGGQPGSTFSTRIRGGNSINAGNEPLFVVDGVILYGSGATGAGLSQVTANLDPLSAINPSDIESIEVLKDVSATAIYGSRGSNGVIIITTKSGRRGSDNIQYQYTVGWQEATQKLDLLTAGEWAALNKEINPNGHFKDYTDAQIAALGKGYDWQNAALRTGVNHNHNISFNGGDEKTRYFISANYTNQEGILQNTDFKRYTGRLNFDRDILSNLSIGLTLNASKLEQNGLNNYPTYANGLSNPFESIIRTSPANPIYNDDGSFNYRNRYELGDLIKGDVTTNALSDLLNTTAQNISNTLLGNFSLRYAIIPELVFKVDAGTNIINATQNYYAPSYTAGGFQANGYASVGNRRTDIWQYEYTLNYTKQLNKDHYIDVLAGYTTQTTLAEYTTASATDFANEQLLWHSLQSGAARQAPTSGGSEAILNSVIGRINYSLKGRYNLTATLRADGSSRFAANNKWGYFPSLGVSWNVSEESFLKDNKSINDLKLRASIGTVGNQEIGDYRYAALYGTTSNYSFGEQLVVGYIRTNPENPNLKWEKTISYNIGADIGLFNNRLNLAADAYYKLTTDLLLDTPVEISTGFGSVLRNVGSVSNKGVELEARGLIVNTRDLNWTLSANIAKNINRVEDLGPGIDNIGNTIFVGQPLGVHYLIEYAGIIQKGEDLTKIVGPSWKPVVEYGDEKFVNQNDDNVVNETSDRVILGTSNPDITYGFSTTLSYKSFSLFASFQGVAGNKIYNSLRQSLEEPNTAYNVSAALKDRWTESNPSTTIPKIRSYSTTYRTSRYLEDGSFLRLKNITLSYTLPVVIQAVPSAQFRVFASGQNLLTLTKFKGYDPETDGGAVTALNPIATRIAYPLSRTVSLGINLSY</sequence>
<evidence type="ECO:0000256" key="9">
    <source>
        <dbReference type="RuleBase" id="RU003357"/>
    </source>
</evidence>
<evidence type="ECO:0000256" key="1">
    <source>
        <dbReference type="ARBA" id="ARBA00004571"/>
    </source>
</evidence>
<dbReference type="InterPro" id="IPR039426">
    <property type="entry name" value="TonB-dep_rcpt-like"/>
</dbReference>
<dbReference type="SUPFAM" id="SSF49464">
    <property type="entry name" value="Carboxypeptidase regulatory domain-like"/>
    <property type="match status" value="1"/>
</dbReference>
<evidence type="ECO:0000256" key="5">
    <source>
        <dbReference type="ARBA" id="ARBA00023077"/>
    </source>
</evidence>
<organism evidence="12 13">
    <name type="scientific">Proteiniphilum saccharofermentans</name>
    <dbReference type="NCBI Taxonomy" id="1642647"/>
    <lineage>
        <taxon>Bacteria</taxon>
        <taxon>Pseudomonadati</taxon>
        <taxon>Bacteroidota</taxon>
        <taxon>Bacteroidia</taxon>
        <taxon>Bacteroidales</taxon>
        <taxon>Dysgonomonadaceae</taxon>
        <taxon>Proteiniphilum</taxon>
    </lineage>
</organism>
<gene>
    <name evidence="12" type="ORF">PSM36_2282</name>
</gene>
<dbReference type="NCBIfam" id="TIGR04057">
    <property type="entry name" value="SusC_RagA_signa"/>
    <property type="match status" value="1"/>
</dbReference>
<dbReference type="InterPro" id="IPR012910">
    <property type="entry name" value="Plug_dom"/>
</dbReference>
<dbReference type="PROSITE" id="PS52016">
    <property type="entry name" value="TONB_DEPENDENT_REC_3"/>
    <property type="match status" value="1"/>
</dbReference>
<dbReference type="GO" id="GO:0009279">
    <property type="term" value="C:cell outer membrane"/>
    <property type="evidence" value="ECO:0007669"/>
    <property type="project" value="UniProtKB-SubCell"/>
</dbReference>
<dbReference type="Pfam" id="PF00593">
    <property type="entry name" value="TonB_dep_Rec_b-barrel"/>
    <property type="match status" value="1"/>
</dbReference>
<dbReference type="EMBL" id="LT605205">
    <property type="protein sequence ID" value="SCD21087.1"/>
    <property type="molecule type" value="Genomic_DNA"/>
</dbReference>
<dbReference type="InterPro" id="IPR023996">
    <property type="entry name" value="TonB-dep_OMP_SusC/RagA"/>
</dbReference>
<evidence type="ECO:0000259" key="11">
    <source>
        <dbReference type="Pfam" id="PF07715"/>
    </source>
</evidence>
<protein>
    <submittedName>
        <fullName evidence="12">SusC/RagA family</fullName>
    </submittedName>
</protein>
<dbReference type="Pfam" id="PF07715">
    <property type="entry name" value="Plug"/>
    <property type="match status" value="1"/>
</dbReference>
<dbReference type="Gene3D" id="2.60.40.1120">
    <property type="entry name" value="Carboxypeptidase-like, regulatory domain"/>
    <property type="match status" value="1"/>
</dbReference>
<dbReference type="Gene3D" id="2.170.130.10">
    <property type="entry name" value="TonB-dependent receptor, plug domain"/>
    <property type="match status" value="1"/>
</dbReference>
<dbReference type="InterPro" id="IPR000531">
    <property type="entry name" value="Beta-barrel_TonB"/>
</dbReference>
<dbReference type="InterPro" id="IPR008969">
    <property type="entry name" value="CarboxyPept-like_regulatory"/>
</dbReference>
<feature type="domain" description="TonB-dependent receptor-like beta-barrel" evidence="10">
    <location>
        <begin position="425"/>
        <end position="991"/>
    </location>
</feature>
<evidence type="ECO:0000256" key="7">
    <source>
        <dbReference type="ARBA" id="ARBA00023237"/>
    </source>
</evidence>
<evidence type="ECO:0000313" key="12">
    <source>
        <dbReference type="EMBL" id="SCD21087.1"/>
    </source>
</evidence>
<proteinExistence type="inferred from homology"/>
<dbReference type="InterPro" id="IPR023997">
    <property type="entry name" value="TonB-dep_OMP_SusC/RagA_CS"/>
</dbReference>
<evidence type="ECO:0000256" key="6">
    <source>
        <dbReference type="ARBA" id="ARBA00023136"/>
    </source>
</evidence>
<name>A0A1R3T918_9BACT</name>
<dbReference type="SUPFAM" id="SSF56935">
    <property type="entry name" value="Porins"/>
    <property type="match status" value="1"/>
</dbReference>
<dbReference type="InterPro" id="IPR037066">
    <property type="entry name" value="Plug_dom_sf"/>
</dbReference>
<dbReference type="NCBIfam" id="TIGR04056">
    <property type="entry name" value="OMP_RagA_SusC"/>
    <property type="match status" value="1"/>
</dbReference>
<evidence type="ECO:0000256" key="8">
    <source>
        <dbReference type="PROSITE-ProRule" id="PRU01360"/>
    </source>
</evidence>
<keyword evidence="7 8" id="KW-0998">Cell outer membrane</keyword>
<dbReference type="Pfam" id="PF13715">
    <property type="entry name" value="CarbopepD_reg_2"/>
    <property type="match status" value="1"/>
</dbReference>
<keyword evidence="6 8" id="KW-0472">Membrane</keyword>
<accession>A0A1R3T918</accession>
<dbReference type="Gene3D" id="2.40.170.20">
    <property type="entry name" value="TonB-dependent receptor, beta-barrel domain"/>
    <property type="match status" value="1"/>
</dbReference>
<keyword evidence="13" id="KW-1185">Reference proteome</keyword>
<keyword evidence="2 8" id="KW-0813">Transport</keyword>
<evidence type="ECO:0000256" key="2">
    <source>
        <dbReference type="ARBA" id="ARBA00022448"/>
    </source>
</evidence>
<dbReference type="InterPro" id="IPR036942">
    <property type="entry name" value="Beta-barrel_TonB_sf"/>
</dbReference>
<comment type="subcellular location">
    <subcellularLocation>
        <location evidence="1 8">Cell outer membrane</location>
        <topology evidence="1 8">Multi-pass membrane protein</topology>
    </subcellularLocation>
</comment>
<reference evidence="13" key="1">
    <citation type="submission" date="2016-08" db="EMBL/GenBank/DDBJ databases">
        <authorList>
            <person name="Wibberg D."/>
        </authorList>
    </citation>
    <scope>NUCLEOTIDE SEQUENCE [LARGE SCALE GENOMIC DNA]</scope>
</reference>
<evidence type="ECO:0000256" key="3">
    <source>
        <dbReference type="ARBA" id="ARBA00022452"/>
    </source>
</evidence>
<dbReference type="AlphaFoldDB" id="A0A1R3T918"/>
<evidence type="ECO:0000256" key="4">
    <source>
        <dbReference type="ARBA" id="ARBA00022692"/>
    </source>
</evidence>
<dbReference type="KEGG" id="psac:PSM36_2282"/>
<evidence type="ECO:0000259" key="10">
    <source>
        <dbReference type="Pfam" id="PF00593"/>
    </source>
</evidence>